<evidence type="ECO:0008006" key="3">
    <source>
        <dbReference type="Google" id="ProtNLM"/>
    </source>
</evidence>
<reference evidence="1 2" key="1">
    <citation type="submission" date="2024-01" db="EMBL/GenBank/DDBJ databases">
        <title>The complete chloroplast genome sequence of Lithospermum erythrorhizon: insights into the phylogenetic relationship among Boraginaceae species and the maternal lineages of purple gromwells.</title>
        <authorList>
            <person name="Okada T."/>
            <person name="Watanabe K."/>
        </authorList>
    </citation>
    <scope>NUCLEOTIDE SEQUENCE [LARGE SCALE GENOMIC DNA]</scope>
</reference>
<accession>A0AAV3R915</accession>
<dbReference type="EMBL" id="BAABME010007415">
    <property type="protein sequence ID" value="GAA0170817.1"/>
    <property type="molecule type" value="Genomic_DNA"/>
</dbReference>
<protein>
    <recommendedName>
        <fullName evidence="3">Reverse transcriptase domain-containing protein</fullName>
    </recommendedName>
</protein>
<evidence type="ECO:0000313" key="1">
    <source>
        <dbReference type="EMBL" id="GAA0170817.1"/>
    </source>
</evidence>
<dbReference type="AlphaFoldDB" id="A0AAV3R915"/>
<evidence type="ECO:0000313" key="2">
    <source>
        <dbReference type="Proteomes" id="UP001454036"/>
    </source>
</evidence>
<proteinExistence type="predicted"/>
<name>A0AAV3R915_LITER</name>
<comment type="caution">
    <text evidence="1">The sequence shown here is derived from an EMBL/GenBank/DDBJ whole genome shotgun (WGS) entry which is preliminary data.</text>
</comment>
<sequence length="95" mass="10603">MRLHQAQNKITSIRDGNGRLVEDLKSEQHYNHLHSKGAATSTMKEFRPIACGNTVYKCIATILANRLKTTFSTLIGEQQTVYMPGKNIANGILLM</sequence>
<organism evidence="1 2">
    <name type="scientific">Lithospermum erythrorhizon</name>
    <name type="common">Purple gromwell</name>
    <name type="synonym">Lithospermum officinale var. erythrorhizon</name>
    <dbReference type="NCBI Taxonomy" id="34254"/>
    <lineage>
        <taxon>Eukaryota</taxon>
        <taxon>Viridiplantae</taxon>
        <taxon>Streptophyta</taxon>
        <taxon>Embryophyta</taxon>
        <taxon>Tracheophyta</taxon>
        <taxon>Spermatophyta</taxon>
        <taxon>Magnoliopsida</taxon>
        <taxon>eudicotyledons</taxon>
        <taxon>Gunneridae</taxon>
        <taxon>Pentapetalae</taxon>
        <taxon>asterids</taxon>
        <taxon>lamiids</taxon>
        <taxon>Boraginales</taxon>
        <taxon>Boraginaceae</taxon>
        <taxon>Boraginoideae</taxon>
        <taxon>Lithospermeae</taxon>
        <taxon>Lithospermum</taxon>
    </lineage>
</organism>
<gene>
    <name evidence="1" type="ORF">LIER_24998</name>
</gene>
<keyword evidence="2" id="KW-1185">Reference proteome</keyword>
<dbReference type="Proteomes" id="UP001454036">
    <property type="component" value="Unassembled WGS sequence"/>
</dbReference>